<keyword evidence="8" id="KW-0648">Protein biosynthesis</keyword>
<dbReference type="InterPro" id="IPR049940">
    <property type="entry name" value="GluQ/Sye"/>
</dbReference>
<feature type="binding site" evidence="7">
    <location>
        <position position="143"/>
    </location>
    <ligand>
        <name>Zn(2+)</name>
        <dbReference type="ChEBI" id="CHEBI:29105"/>
    </ligand>
</feature>
<dbReference type="GO" id="GO:0006424">
    <property type="term" value="P:glutamyl-tRNA aminoacylation"/>
    <property type="evidence" value="ECO:0007669"/>
    <property type="project" value="InterPro"/>
</dbReference>
<comment type="similarity">
    <text evidence="7">Belongs to the class-I aminoacyl-tRNA synthetase family. GluQ subfamily.</text>
</comment>
<feature type="binding site" evidence="7">
    <location>
        <position position="147"/>
    </location>
    <ligand>
        <name>Zn(2+)</name>
        <dbReference type="ChEBI" id="CHEBI:29105"/>
    </ligand>
</feature>
<keyword evidence="2 7" id="KW-0479">Metal-binding</keyword>
<dbReference type="GO" id="GO:0006400">
    <property type="term" value="P:tRNA modification"/>
    <property type="evidence" value="ECO:0007669"/>
    <property type="project" value="InterPro"/>
</dbReference>
<keyword evidence="1 7" id="KW-0436">Ligase</keyword>
<comment type="cofactor">
    <cofactor evidence="7">
        <name>Zn(2+)</name>
        <dbReference type="ChEBI" id="CHEBI:29105"/>
    </cofactor>
    <text evidence="7">Binds 1 zinc ion per subunit.</text>
</comment>
<evidence type="ECO:0000256" key="6">
    <source>
        <dbReference type="ARBA" id="ARBA00023146"/>
    </source>
</evidence>
<gene>
    <name evidence="10" type="primary">gluQRS</name>
    <name evidence="7" type="synonym">gluQ</name>
    <name evidence="10" type="ORF">QPX54_00735</name>
</gene>
<dbReference type="EC" id="6.1.1.-" evidence="7"/>
<dbReference type="InterPro" id="IPR000924">
    <property type="entry name" value="Glu/Gln-tRNA-synth"/>
</dbReference>
<keyword evidence="5 7" id="KW-0067">ATP-binding</keyword>
<evidence type="ECO:0000259" key="9">
    <source>
        <dbReference type="Pfam" id="PF00749"/>
    </source>
</evidence>
<keyword evidence="4 7" id="KW-0862">Zinc</keyword>
<name>A0AAP4BRF6_9CORY</name>
<dbReference type="Proteomes" id="UP001226160">
    <property type="component" value="Unassembled WGS sequence"/>
</dbReference>
<feature type="short sequence motif" description="'KMSKS' region" evidence="7">
    <location>
        <begin position="269"/>
        <end position="273"/>
    </location>
</feature>
<keyword evidence="3 7" id="KW-0547">Nucleotide-binding</keyword>
<comment type="function">
    <text evidence="7">Catalyzes the tRNA-independent activation of glutamate in presence of ATP and the subsequent transfer of glutamate onto a tRNA(Asp). Glutamate is transferred on the 2-amino-5-(4,5-dihydroxy-2-cyclopenten-1-yl) moiety of the queuosine in the wobble position of the QUC anticodon.</text>
</comment>
<dbReference type="EMBL" id="JASNVP010000001">
    <property type="protein sequence ID" value="MDK4325049.1"/>
    <property type="molecule type" value="Genomic_DNA"/>
</dbReference>
<dbReference type="GO" id="GO:0008270">
    <property type="term" value="F:zinc ion binding"/>
    <property type="evidence" value="ECO:0007669"/>
    <property type="project" value="UniProtKB-UniRule"/>
</dbReference>
<dbReference type="AlphaFoldDB" id="A0AAP4BRF6"/>
<evidence type="ECO:0000256" key="4">
    <source>
        <dbReference type="ARBA" id="ARBA00022833"/>
    </source>
</evidence>
<dbReference type="RefSeq" id="WP_284589399.1">
    <property type="nucleotide sequence ID" value="NZ_JASNVO010000004.1"/>
</dbReference>
<evidence type="ECO:0000313" key="11">
    <source>
        <dbReference type="Proteomes" id="UP001226160"/>
    </source>
</evidence>
<dbReference type="PRINTS" id="PR00987">
    <property type="entry name" value="TRNASYNTHGLU"/>
</dbReference>
<feature type="binding site" evidence="7">
    <location>
        <position position="122"/>
    </location>
    <ligand>
        <name>Zn(2+)</name>
        <dbReference type="ChEBI" id="CHEBI:29105"/>
    </ligand>
</feature>
<feature type="binding site" evidence="7">
    <location>
        <position position="272"/>
    </location>
    <ligand>
        <name>ATP</name>
        <dbReference type="ChEBI" id="CHEBI:30616"/>
    </ligand>
</feature>
<dbReference type="InterPro" id="IPR014729">
    <property type="entry name" value="Rossmann-like_a/b/a_fold"/>
</dbReference>
<protein>
    <recommendedName>
        <fullName evidence="7">Glutamyl-Q tRNA(Asp) synthetase</fullName>
        <shortName evidence="7">Glu-Q-RSs</shortName>
        <ecNumber evidence="7">6.1.1.-</ecNumber>
    </recommendedName>
</protein>
<dbReference type="InterPro" id="IPR020058">
    <property type="entry name" value="Glu/Gln-tRNA-synth_Ib_cat-dom"/>
</dbReference>
<dbReference type="NCBIfam" id="NF004315">
    <property type="entry name" value="PRK05710.1-4"/>
    <property type="match status" value="1"/>
</dbReference>
<evidence type="ECO:0000256" key="3">
    <source>
        <dbReference type="ARBA" id="ARBA00022741"/>
    </source>
</evidence>
<dbReference type="GO" id="GO:0005524">
    <property type="term" value="F:ATP binding"/>
    <property type="evidence" value="ECO:0007669"/>
    <property type="project" value="UniProtKB-KW"/>
</dbReference>
<reference evidence="10" key="1">
    <citation type="submission" date="2023-05" db="EMBL/GenBank/DDBJ databases">
        <title>Metabolic capabilities are highly conserved among human nasal-associated Corynebacterium species in pangenomic analyses.</title>
        <authorList>
            <person name="Tran T.H."/>
            <person name="Roberts A.Q."/>
            <person name="Escapa I.F."/>
            <person name="Gao W."/>
            <person name="Conlan S."/>
            <person name="Kong H."/>
            <person name="Segre J.A."/>
            <person name="Kelly M.S."/>
            <person name="Lemon K.P."/>
        </authorList>
    </citation>
    <scope>NUCLEOTIDE SEQUENCE</scope>
    <source>
        <strain evidence="10">KPL2654</strain>
    </source>
</reference>
<feature type="binding site" evidence="7">
    <location>
        <begin position="28"/>
        <end position="32"/>
    </location>
    <ligand>
        <name>L-glutamate</name>
        <dbReference type="ChEBI" id="CHEBI:29985"/>
    </ligand>
</feature>
<feature type="short sequence motif" description="'HIGH' region" evidence="7">
    <location>
        <begin position="31"/>
        <end position="41"/>
    </location>
</feature>
<keyword evidence="6 7" id="KW-0030">Aminoacyl-tRNA synthetase</keyword>
<dbReference type="PANTHER" id="PTHR43311">
    <property type="entry name" value="GLUTAMATE--TRNA LIGASE"/>
    <property type="match status" value="1"/>
</dbReference>
<dbReference type="GO" id="GO:0005829">
    <property type="term" value="C:cytosol"/>
    <property type="evidence" value="ECO:0007669"/>
    <property type="project" value="TreeGrafter"/>
</dbReference>
<feature type="binding site" evidence="7">
    <location>
        <position position="213"/>
    </location>
    <ligand>
        <name>L-glutamate</name>
        <dbReference type="ChEBI" id="CHEBI:29985"/>
    </ligand>
</feature>
<dbReference type="SUPFAM" id="SSF52374">
    <property type="entry name" value="Nucleotidylyl transferase"/>
    <property type="match status" value="1"/>
</dbReference>
<dbReference type="HAMAP" id="MF_01428">
    <property type="entry name" value="Glu_Q_tRNA_synth"/>
    <property type="match status" value="1"/>
</dbReference>
<sequence>MHTPNSAAGASVAAGATANAAGTGGVGRYAPSPTGDLHFGNLRTAVAAWLFARADGLGFVVRVDDLDSQRCREHFIDSQLTDLQAIGLDWDDRGAELRQSDREAAYATAVDKLAGQGLVYECYCSRKEIQQAASAPHQLPGEYPGTCRDLSEAQRGKKREELAGQGRVPALRLRAGCSEFSITDRLHGEYTGRVDDFIVRRGGNATQARDYAYNLAVVVDDAHQQVTQVVRGNDLLSSAPRQAYLAQLLGLDAPEYVHIGLVVNADGQRLAKRDGPISLRTMPAARVVGEIFASIGCAGATSLHEALESFRPEALADDYVWAGR</sequence>
<evidence type="ECO:0000313" key="10">
    <source>
        <dbReference type="EMBL" id="MDK4325049.1"/>
    </source>
</evidence>
<comment type="caution">
    <text evidence="10">The sequence shown here is derived from an EMBL/GenBank/DDBJ whole genome shotgun (WGS) entry which is preliminary data.</text>
</comment>
<dbReference type="Pfam" id="PF00749">
    <property type="entry name" value="tRNA-synt_1c"/>
    <property type="match status" value="1"/>
</dbReference>
<evidence type="ECO:0000256" key="8">
    <source>
        <dbReference type="RuleBase" id="RU363037"/>
    </source>
</evidence>
<organism evidence="10 11">
    <name type="scientific">Corynebacterium propinquum</name>
    <dbReference type="NCBI Taxonomy" id="43769"/>
    <lineage>
        <taxon>Bacteria</taxon>
        <taxon>Bacillati</taxon>
        <taxon>Actinomycetota</taxon>
        <taxon>Actinomycetes</taxon>
        <taxon>Mycobacteriales</taxon>
        <taxon>Corynebacteriaceae</taxon>
        <taxon>Corynebacterium</taxon>
    </lineage>
</organism>
<dbReference type="Gene3D" id="3.40.50.620">
    <property type="entry name" value="HUPs"/>
    <property type="match status" value="1"/>
</dbReference>
<evidence type="ECO:0000256" key="1">
    <source>
        <dbReference type="ARBA" id="ARBA00022598"/>
    </source>
</evidence>
<proteinExistence type="inferred from homology"/>
<evidence type="ECO:0000256" key="5">
    <source>
        <dbReference type="ARBA" id="ARBA00022840"/>
    </source>
</evidence>
<feature type="domain" description="Glutamyl/glutaminyl-tRNA synthetase class Ib catalytic" evidence="9">
    <location>
        <begin position="28"/>
        <end position="279"/>
    </location>
</feature>
<evidence type="ECO:0000256" key="2">
    <source>
        <dbReference type="ARBA" id="ARBA00022723"/>
    </source>
</evidence>
<feature type="binding site" evidence="7">
    <location>
        <position position="64"/>
    </location>
    <ligand>
        <name>L-glutamate</name>
        <dbReference type="ChEBI" id="CHEBI:29985"/>
    </ligand>
</feature>
<dbReference type="InterPro" id="IPR022380">
    <property type="entry name" value="Glu-Q_tRNA(Asp)_Synthase"/>
</dbReference>
<accession>A0AAP4BRF6</accession>
<dbReference type="GO" id="GO:0004818">
    <property type="term" value="F:glutamate-tRNA ligase activity"/>
    <property type="evidence" value="ECO:0007669"/>
    <property type="project" value="TreeGrafter"/>
</dbReference>
<dbReference type="PANTHER" id="PTHR43311:SF1">
    <property type="entry name" value="GLUTAMYL-Q TRNA(ASP) SYNTHETASE"/>
    <property type="match status" value="1"/>
</dbReference>
<feature type="binding site" evidence="7">
    <location>
        <position position="124"/>
    </location>
    <ligand>
        <name>Zn(2+)</name>
        <dbReference type="ChEBI" id="CHEBI:29105"/>
    </ligand>
</feature>
<evidence type="ECO:0000256" key="7">
    <source>
        <dbReference type="HAMAP-Rule" id="MF_01428"/>
    </source>
</evidence>
<feature type="binding site" evidence="7">
    <location>
        <position position="231"/>
    </location>
    <ligand>
        <name>L-glutamate</name>
        <dbReference type="ChEBI" id="CHEBI:29985"/>
    </ligand>
</feature>